<dbReference type="EMBL" id="FUZF01000001">
    <property type="protein sequence ID" value="SKB41772.1"/>
    <property type="molecule type" value="Genomic_DNA"/>
</dbReference>
<dbReference type="InterPro" id="IPR025665">
    <property type="entry name" value="Beta-barrel_OMP_2"/>
</dbReference>
<evidence type="ECO:0000259" key="1">
    <source>
        <dbReference type="Pfam" id="PF13568"/>
    </source>
</evidence>
<gene>
    <name evidence="2" type="ORF">SAMN05660841_00440</name>
</gene>
<keyword evidence="3" id="KW-1185">Reference proteome</keyword>
<reference evidence="3" key="1">
    <citation type="submission" date="2017-02" db="EMBL/GenBank/DDBJ databases">
        <authorList>
            <person name="Varghese N."/>
            <person name="Submissions S."/>
        </authorList>
    </citation>
    <scope>NUCLEOTIDE SEQUENCE [LARGE SCALE GENOMIC DNA]</scope>
    <source>
        <strain evidence="3">DSM 24091</strain>
    </source>
</reference>
<sequence>MKKQLTYGLLLAAMGFGLNQETKAQEVDFGIKFGGQYHMPSFGADIVKTSDSKFGFEAGAFVRTKERLYGQADLGMSFYKYAYSINNTKYTPKFYQLNLPIQLGYRVIESDKLTLRTAIGAQLNYQLKKNKAYTNNFNTVTYDGLINIGTDIKQFSIDLKYNHGINKLSKELDAKNRFLGLSVGYRF</sequence>
<dbReference type="Pfam" id="PF13568">
    <property type="entry name" value="OMP_b-brl_2"/>
    <property type="match status" value="1"/>
</dbReference>
<dbReference type="STRING" id="1513896.SAMN05660841_00440"/>
<dbReference type="RefSeq" id="WP_079640785.1">
    <property type="nucleotide sequence ID" value="NZ_FUZF01000001.1"/>
</dbReference>
<protein>
    <submittedName>
        <fullName evidence="2">Outer membrane protein beta-barrel domain-containing protein</fullName>
    </submittedName>
</protein>
<proteinExistence type="predicted"/>
<evidence type="ECO:0000313" key="2">
    <source>
        <dbReference type="EMBL" id="SKB41772.1"/>
    </source>
</evidence>
<dbReference type="Proteomes" id="UP000190150">
    <property type="component" value="Unassembled WGS sequence"/>
</dbReference>
<accession>A0A1T5B3E6</accession>
<dbReference type="OrthoDB" id="1001536at2"/>
<evidence type="ECO:0000313" key="3">
    <source>
        <dbReference type="Proteomes" id="UP000190150"/>
    </source>
</evidence>
<dbReference type="AlphaFoldDB" id="A0A1T5B3E6"/>
<organism evidence="2 3">
    <name type="scientific">Sphingobacterium nematocida</name>
    <dbReference type="NCBI Taxonomy" id="1513896"/>
    <lineage>
        <taxon>Bacteria</taxon>
        <taxon>Pseudomonadati</taxon>
        <taxon>Bacteroidota</taxon>
        <taxon>Sphingobacteriia</taxon>
        <taxon>Sphingobacteriales</taxon>
        <taxon>Sphingobacteriaceae</taxon>
        <taxon>Sphingobacterium</taxon>
    </lineage>
</organism>
<name>A0A1T5B3E6_9SPHI</name>
<feature type="domain" description="Outer membrane protein beta-barrel" evidence="1">
    <location>
        <begin position="24"/>
        <end position="168"/>
    </location>
</feature>